<dbReference type="PANTHER" id="PTHR43581:SF4">
    <property type="entry name" value="ATP_GTP PHOSPHATASE"/>
    <property type="match status" value="1"/>
</dbReference>
<dbReference type="SUPFAM" id="SSF52540">
    <property type="entry name" value="P-loop containing nucleoside triphosphate hydrolases"/>
    <property type="match status" value="1"/>
</dbReference>
<dbReference type="Pfam" id="PF13175">
    <property type="entry name" value="AAA_15"/>
    <property type="match status" value="2"/>
</dbReference>
<dbReference type="Proteomes" id="UP000006381">
    <property type="component" value="Chromosome"/>
</dbReference>
<feature type="domain" description="AAA+ ATPase" evidence="1">
    <location>
        <begin position="23"/>
        <end position="321"/>
    </location>
</feature>
<dbReference type="SMART" id="SM00382">
    <property type="entry name" value="AAA"/>
    <property type="match status" value="1"/>
</dbReference>
<dbReference type="InterPro" id="IPR041685">
    <property type="entry name" value="AAA_GajA/Old/RecF-like"/>
</dbReference>
<dbReference type="InterPro" id="IPR027417">
    <property type="entry name" value="P-loop_NTPase"/>
</dbReference>
<keyword evidence="3" id="KW-1185">Reference proteome</keyword>
<dbReference type="BioCyc" id="LACI272621:G1G49-501-MONOMER"/>
<dbReference type="AlphaFoldDB" id="Q5FLR3"/>
<proteinExistence type="predicted"/>
<dbReference type="InterPro" id="IPR003593">
    <property type="entry name" value="AAA+_ATPase"/>
</dbReference>
<gene>
    <name evidence="2" type="ordered locus">LBA0476</name>
</gene>
<dbReference type="PANTHER" id="PTHR43581">
    <property type="entry name" value="ATP/GTP PHOSPHATASE"/>
    <property type="match status" value="1"/>
</dbReference>
<evidence type="ECO:0000313" key="3">
    <source>
        <dbReference type="Proteomes" id="UP000006381"/>
    </source>
</evidence>
<name>Q5FLR3_LACAC</name>
<organism evidence="3">
    <name type="scientific">Lactobacillus acidophilus (strain ATCC 700396 / NCK56 / N2 / NCFM)</name>
    <dbReference type="NCBI Taxonomy" id="272621"/>
    <lineage>
        <taxon>Bacteria</taxon>
        <taxon>Bacillati</taxon>
        <taxon>Bacillota</taxon>
        <taxon>Bacilli</taxon>
        <taxon>Lactobacillales</taxon>
        <taxon>Lactobacillaceae</taxon>
        <taxon>Lactobacillus</taxon>
    </lineage>
</organism>
<dbReference type="GO" id="GO:0016887">
    <property type="term" value="F:ATP hydrolysis activity"/>
    <property type="evidence" value="ECO:0007669"/>
    <property type="project" value="InterPro"/>
</dbReference>
<dbReference type="eggNOG" id="COG1106">
    <property type="taxonomic scope" value="Bacteria"/>
</dbReference>
<dbReference type="EMBL" id="CP000033">
    <property type="protein sequence ID" value="AAV42361.1"/>
    <property type="molecule type" value="Genomic_DNA"/>
</dbReference>
<dbReference type="GO" id="GO:0005524">
    <property type="term" value="F:ATP binding"/>
    <property type="evidence" value="ECO:0007669"/>
    <property type="project" value="InterPro"/>
</dbReference>
<protein>
    <recommendedName>
        <fullName evidence="1">AAA+ ATPase domain-containing protein</fullName>
    </recommendedName>
</protein>
<dbReference type="PATRIC" id="fig|272621.13.peg.455"/>
<accession>Q5FLR3</accession>
<dbReference type="KEGG" id="lac:LBA0476"/>
<dbReference type="HOGENOM" id="CLU_026496_0_0_9"/>
<dbReference type="InterPro" id="IPR051396">
    <property type="entry name" value="Bact_Antivir_Def_Nuclease"/>
</dbReference>
<dbReference type="OrthoDB" id="9809324at2"/>
<reference evidence="2 3" key="1">
    <citation type="journal article" date="2005" name="Proc. Natl. Acad. Sci. U.S.A.">
        <title>Complete genome sequence of the probiotic lactic acid bacterium Lactobacillus acidophilus NCFM.</title>
        <authorList>
            <person name="Altermann E."/>
            <person name="Russell W.M."/>
            <person name="Azcarate-Peril M.A."/>
            <person name="Barrangou R."/>
            <person name="Buck B.L."/>
            <person name="McAuliffe O."/>
            <person name="Souther N."/>
            <person name="Dobson A."/>
            <person name="Duong T."/>
            <person name="Callanan M."/>
            <person name="Lick S."/>
            <person name="Hamrick A."/>
            <person name="Cano R."/>
            <person name="Klaenhammer T.R."/>
        </authorList>
    </citation>
    <scope>NUCLEOTIDE SEQUENCE [LARGE SCALE GENOMIC DNA]</scope>
    <source>
        <strain evidence="3">ATCC 700396 / NCK56 / N2 / NCFM</strain>
    </source>
</reference>
<evidence type="ECO:0000313" key="2">
    <source>
        <dbReference type="EMBL" id="AAV42361.1"/>
    </source>
</evidence>
<dbReference type="Gene3D" id="3.40.50.300">
    <property type="entry name" value="P-loop containing nucleotide triphosphate hydrolases"/>
    <property type="match status" value="1"/>
</dbReference>
<dbReference type="STRING" id="272621.LBA0476"/>
<evidence type="ECO:0000259" key="1">
    <source>
        <dbReference type="SMART" id="SM00382"/>
    </source>
</evidence>
<sequence>MWIKDLNIKDYRAFQKETNIELSKHLTAIAGMNGVGKSTILAILTNVGELPKKYKTIGGSLFRGEFSDVIMYDAGYDKPGDKVIIHFCGLPENKNKYNVTNKIGFRASIHKSKRKKNTYTKIKDKNETYKKKTRDITYYRYRLIPKKSEEHNNEKKVIWPSLYLGLSRLAPLGEYDTAVAKKVPESIIKKMTKIHAEILSEKYDPNIDFVNLDVGSQHLKADIKTELYGFKSNSSGQDNVGQIIEAIISFELLKKELENEYQGGILAIDEIDATLHPAAQYKLMDWLLEQSKKLDLQIVFTTHSLNLLNHLNRLQKHNPNDVLTNYLYTSVETPGNIKLRINPSKEFLENNLQETYSKLQIEKKKIKVLSEDKVAIWLLKKLINVYEEQSSVLKTSLEFIDINFSWTQLIQLRDQDSGNFKNYIFMLDPDMNPQNTPDDNLAQYIRDNNVSFSVNTSTDNVFTLPGNYAIEKELWLFLNKIDPNDSLFDDDSLSNRGITGKEKIYQMNTFTVGDITGNTGKNEEIKVDENSEIRKFKKWYKYISINGYRDRFTEYWMKENIESIKEFLGKLRQKCEAILSED</sequence>
<dbReference type="RefSeq" id="WP_011254166.1">
    <property type="nucleotide sequence ID" value="NC_006814.3"/>
</dbReference>